<organism evidence="1">
    <name type="scientific">Arion vulgaris</name>
    <dbReference type="NCBI Taxonomy" id="1028688"/>
    <lineage>
        <taxon>Eukaryota</taxon>
        <taxon>Metazoa</taxon>
        <taxon>Spiralia</taxon>
        <taxon>Lophotrochozoa</taxon>
        <taxon>Mollusca</taxon>
        <taxon>Gastropoda</taxon>
        <taxon>Heterobranchia</taxon>
        <taxon>Euthyneura</taxon>
        <taxon>Panpulmonata</taxon>
        <taxon>Eupulmonata</taxon>
        <taxon>Stylommatophora</taxon>
        <taxon>Helicina</taxon>
        <taxon>Arionoidea</taxon>
        <taxon>Arionidae</taxon>
        <taxon>Arion</taxon>
    </lineage>
</organism>
<dbReference type="EMBL" id="HACG01022496">
    <property type="protein sequence ID" value="CEK69361.1"/>
    <property type="molecule type" value="Transcribed_RNA"/>
</dbReference>
<sequence>HNISRTASKKIKQQRNQHRMGDVINIFTPQYFSDIQLSWVDLSGVVVRKNPISTWEFDPGIMYL</sequence>
<proteinExistence type="predicted"/>
<dbReference type="AlphaFoldDB" id="A0A0B6ZNC6"/>
<name>A0A0B6ZNC6_9EUPU</name>
<protein>
    <submittedName>
        <fullName evidence="1">Uncharacterized protein</fullName>
    </submittedName>
</protein>
<accession>A0A0B6ZNC6</accession>
<evidence type="ECO:0000313" key="1">
    <source>
        <dbReference type="EMBL" id="CEK69361.1"/>
    </source>
</evidence>
<reference evidence="1" key="1">
    <citation type="submission" date="2014-12" db="EMBL/GenBank/DDBJ databases">
        <title>Insight into the proteome of Arion vulgaris.</title>
        <authorList>
            <person name="Aradska J."/>
            <person name="Bulat T."/>
            <person name="Smidak R."/>
            <person name="Sarate P."/>
            <person name="Gangsoo J."/>
            <person name="Sialana F."/>
            <person name="Bilban M."/>
            <person name="Lubec G."/>
        </authorList>
    </citation>
    <scope>NUCLEOTIDE SEQUENCE</scope>
    <source>
        <tissue evidence="1">Skin</tissue>
    </source>
</reference>
<feature type="non-terminal residue" evidence="1">
    <location>
        <position position="1"/>
    </location>
</feature>
<gene>
    <name evidence="1" type="primary">ORF69970</name>
</gene>